<evidence type="ECO:0000256" key="5">
    <source>
        <dbReference type="PROSITE-ProRule" id="PRU01240"/>
    </source>
</evidence>
<evidence type="ECO:0000256" key="7">
    <source>
        <dbReference type="SAM" id="MobiDB-lite"/>
    </source>
</evidence>
<dbReference type="EMBL" id="CP000251">
    <property type="protein sequence ID" value="ABC80011.1"/>
    <property type="molecule type" value="Genomic_DNA"/>
</dbReference>
<dbReference type="InterPro" id="IPR034176">
    <property type="entry name" value="Peptidases_S8_13"/>
</dbReference>
<dbReference type="PIRSF" id="PIRSF037893">
    <property type="entry name" value="Subtilisin_rel_Maqu_2796"/>
    <property type="match status" value="1"/>
</dbReference>
<evidence type="ECO:0000256" key="8">
    <source>
        <dbReference type="SAM" id="SignalP"/>
    </source>
</evidence>
<keyword evidence="3 5" id="KW-0378">Hydrolase</keyword>
<dbReference type="InterPro" id="IPR022398">
    <property type="entry name" value="Peptidase_S8_His-AS"/>
</dbReference>
<protein>
    <submittedName>
        <fullName evidence="10">Peptidase S8 and S53, subtilisin, kexin, sedolisin</fullName>
    </submittedName>
</protein>
<dbReference type="InterPro" id="IPR000209">
    <property type="entry name" value="Peptidase_S8/S53_dom"/>
</dbReference>
<accession>Q2IMI0</accession>
<dbReference type="PROSITE" id="PS51892">
    <property type="entry name" value="SUBTILASE"/>
    <property type="match status" value="1"/>
</dbReference>
<keyword evidence="4 5" id="KW-0720">Serine protease</keyword>
<dbReference type="PROSITE" id="PS51257">
    <property type="entry name" value="PROKAR_LIPOPROTEIN"/>
    <property type="match status" value="1"/>
</dbReference>
<dbReference type="InterPro" id="IPR015500">
    <property type="entry name" value="Peptidase_S8_subtilisin-rel"/>
</dbReference>
<dbReference type="OrthoDB" id="9765693at2"/>
<dbReference type="GO" id="GO:0006508">
    <property type="term" value="P:proteolysis"/>
    <property type="evidence" value="ECO:0007669"/>
    <property type="project" value="UniProtKB-KW"/>
</dbReference>
<feature type="active site" description="Charge relay system" evidence="5">
    <location>
        <position position="377"/>
    </location>
</feature>
<evidence type="ECO:0000256" key="4">
    <source>
        <dbReference type="ARBA" id="ARBA00022825"/>
    </source>
</evidence>
<dbReference type="Proteomes" id="UP000001935">
    <property type="component" value="Chromosome"/>
</dbReference>
<dbReference type="GO" id="GO:0004252">
    <property type="term" value="F:serine-type endopeptidase activity"/>
    <property type="evidence" value="ECO:0007669"/>
    <property type="project" value="UniProtKB-UniRule"/>
</dbReference>
<feature type="region of interest" description="Disordered" evidence="7">
    <location>
        <begin position="46"/>
        <end position="67"/>
    </location>
</feature>
<dbReference type="AlphaFoldDB" id="Q2IMI0"/>
<feature type="active site" description="Charge relay system" evidence="5">
    <location>
        <position position="560"/>
    </location>
</feature>
<dbReference type="InterPro" id="IPR036852">
    <property type="entry name" value="Peptidase_S8/S53_dom_sf"/>
</dbReference>
<feature type="active site" description="Charge relay system" evidence="5">
    <location>
        <position position="325"/>
    </location>
</feature>
<feature type="signal peptide" evidence="8">
    <location>
        <begin position="1"/>
        <end position="18"/>
    </location>
</feature>
<evidence type="ECO:0000313" key="10">
    <source>
        <dbReference type="EMBL" id="ABC80011.1"/>
    </source>
</evidence>
<dbReference type="HOGENOM" id="CLU_011263_8_0_7"/>
<dbReference type="InterPro" id="IPR023828">
    <property type="entry name" value="Peptidase_S8_Ser-AS"/>
</dbReference>
<evidence type="ECO:0000256" key="3">
    <source>
        <dbReference type="ARBA" id="ARBA00022801"/>
    </source>
</evidence>
<dbReference type="Pfam" id="PF00082">
    <property type="entry name" value="Peptidase_S8"/>
    <property type="match status" value="1"/>
</dbReference>
<evidence type="ECO:0000256" key="2">
    <source>
        <dbReference type="ARBA" id="ARBA00022670"/>
    </source>
</evidence>
<evidence type="ECO:0000256" key="1">
    <source>
        <dbReference type="ARBA" id="ARBA00011073"/>
    </source>
</evidence>
<dbReference type="KEGG" id="ade:Adeh_0234"/>
<dbReference type="InterPro" id="IPR050131">
    <property type="entry name" value="Peptidase_S8_subtilisin-like"/>
</dbReference>
<comment type="similarity">
    <text evidence="1 5 6">Belongs to the peptidase S8 family.</text>
</comment>
<dbReference type="InterPro" id="IPR017309">
    <property type="entry name" value="Pept_S8A_subtilisin_proteobac"/>
</dbReference>
<dbReference type="RefSeq" id="WP_011419294.1">
    <property type="nucleotide sequence ID" value="NC_007760.1"/>
</dbReference>
<name>Q2IMI0_ANADE</name>
<reference evidence="10 11" key="1">
    <citation type="submission" date="2006-01" db="EMBL/GenBank/DDBJ databases">
        <title>Complete sequence of Anaeromyxobacter dehalogenans 2CP-C.</title>
        <authorList>
            <consortium name="US DOE Joint Genome Institute"/>
            <person name="Copeland A."/>
            <person name="Lucas S."/>
            <person name="Lapidus A."/>
            <person name="Barry K."/>
            <person name="Detter J.C."/>
            <person name="Glavina T."/>
            <person name="Hammon N."/>
            <person name="Israni S."/>
            <person name="Pitluck S."/>
            <person name="Brettin T."/>
            <person name="Bruce D."/>
            <person name="Han C."/>
            <person name="Tapia R."/>
            <person name="Gilna P."/>
            <person name="Kiss H."/>
            <person name="Schmutz J."/>
            <person name="Larimer F."/>
            <person name="Land M."/>
            <person name="Kyrpides N."/>
            <person name="Anderson I."/>
            <person name="Sanford R.A."/>
            <person name="Ritalahti K.M."/>
            <person name="Thomas H.S."/>
            <person name="Kirby J.R."/>
            <person name="Zhulin I.B."/>
            <person name="Loeffler F.E."/>
            <person name="Richardson P."/>
        </authorList>
    </citation>
    <scope>NUCLEOTIDE SEQUENCE [LARGE SCALE GENOMIC DNA]</scope>
    <source>
        <strain evidence="10 11">2CP-C</strain>
    </source>
</reference>
<feature type="domain" description="Peptidase S8/S53" evidence="9">
    <location>
        <begin position="318"/>
        <end position="610"/>
    </location>
</feature>
<feature type="region of interest" description="Disordered" evidence="7">
    <location>
        <begin position="833"/>
        <end position="852"/>
    </location>
</feature>
<dbReference type="PANTHER" id="PTHR43806">
    <property type="entry name" value="PEPTIDASE S8"/>
    <property type="match status" value="1"/>
</dbReference>
<keyword evidence="8" id="KW-0732">Signal</keyword>
<proteinExistence type="inferred from homology"/>
<gene>
    <name evidence="10" type="ordered locus">Adeh_0234</name>
</gene>
<evidence type="ECO:0000313" key="11">
    <source>
        <dbReference type="Proteomes" id="UP000001935"/>
    </source>
</evidence>
<dbReference type="PANTHER" id="PTHR43806:SF11">
    <property type="entry name" value="CEREVISIN-RELATED"/>
    <property type="match status" value="1"/>
</dbReference>
<dbReference type="InterPro" id="IPR023827">
    <property type="entry name" value="Peptidase_S8_Asp-AS"/>
</dbReference>
<dbReference type="CDD" id="cd07496">
    <property type="entry name" value="Peptidases_S8_13"/>
    <property type="match status" value="1"/>
</dbReference>
<organism evidence="10 11">
    <name type="scientific">Anaeromyxobacter dehalogenans (strain 2CP-C)</name>
    <dbReference type="NCBI Taxonomy" id="290397"/>
    <lineage>
        <taxon>Bacteria</taxon>
        <taxon>Pseudomonadati</taxon>
        <taxon>Myxococcota</taxon>
        <taxon>Myxococcia</taxon>
        <taxon>Myxococcales</taxon>
        <taxon>Cystobacterineae</taxon>
        <taxon>Anaeromyxobacteraceae</taxon>
        <taxon>Anaeromyxobacter</taxon>
    </lineage>
</organism>
<dbReference type="Gene3D" id="3.40.50.200">
    <property type="entry name" value="Peptidase S8/S53 domain"/>
    <property type="match status" value="1"/>
</dbReference>
<dbReference type="PRINTS" id="PR00723">
    <property type="entry name" value="SUBTILISIN"/>
</dbReference>
<feature type="chain" id="PRO_5004209773" evidence="8">
    <location>
        <begin position="19"/>
        <end position="852"/>
    </location>
</feature>
<dbReference type="PROSITE" id="PS00138">
    <property type="entry name" value="SUBTILASE_SER"/>
    <property type="match status" value="1"/>
</dbReference>
<dbReference type="PROSITE" id="PS00136">
    <property type="entry name" value="SUBTILASE_ASP"/>
    <property type="match status" value="1"/>
</dbReference>
<keyword evidence="2 5" id="KW-0645">Protease</keyword>
<sequence length="852" mass="84921">MTRLRTPAALATFLAVLACGGGGGDSQPLPTTFTLSGHIAATAGQDVDGDVADPGAPRTPNDSAAQAQQLAPVTTLGGYASAGTDSQDWYKATLEAGQTVVLDVADAAASLELCLLASDGVSVVSCAIGGANQVIPVAAAGQHYVRVTAAAGSSNYALTLGVNGAGAGAGSAPHLALPFVPGELVVRFRDDALEVAAAGDLPRRAAALGLTALAGARGRAALLSMSGPEGRARALAALGVEPLAPGALGAGADPVMAEKWDTLRAIAALRRRADVESADPNFLFQPALVPTDTYYKYQWHYPLISLPQAWDLETGDPGVVVAVVDTGVFLAHPDLSGQLVTGYDFIRDPAMANDGNGIDPNPDDPGDAATLGGSSWHGTHVAGTVAAALNDSGVVGVAPGARVMPLRALGVGGGTSYDIMQAVRYAAGLANDSGTVPATRAAVINLSLGCQGCFSSTEQAVYTSARNAGVIVVAAAGNEASSAPGYPAAYAGVLSVSAVDMKGAKAPYSNTGSTVDLAAPGGNTAVDLDGNGYADGVLSTLVKDTTGTREPIYAFYQGTSMAAPHVAGVMALMKSACPGLTPDGVDARLQAGLLTRDLGTPGRDDTFGWGLVDALKAVQSCGAALPPSLSVTPGRLDFASADTVLQLQAARVGEGALTVTSVSDDAAWLTVAAPGVDASGLGAYTATVDRTGLADGRYTARITFTPSVGAPVIIPVTLQVGAAAAAGDAGFLYALLVRDGVNGPELVKQWAGAASGGSYAFRFDGVSAGTYYLVAGSDMNDDGYICDAGEACGAWPTLGVLTPLGASGPRSDLDFSVAFDPAVAPVGAAAGTPGRAPGFARQPASKGVAGLR</sequence>
<dbReference type="Gene3D" id="2.60.120.380">
    <property type="match status" value="1"/>
</dbReference>
<dbReference type="eggNOG" id="COG1404">
    <property type="taxonomic scope" value="Bacteria"/>
</dbReference>
<dbReference type="PROSITE" id="PS00137">
    <property type="entry name" value="SUBTILASE_HIS"/>
    <property type="match status" value="1"/>
</dbReference>
<evidence type="ECO:0000259" key="9">
    <source>
        <dbReference type="Pfam" id="PF00082"/>
    </source>
</evidence>
<evidence type="ECO:0000256" key="6">
    <source>
        <dbReference type="RuleBase" id="RU003355"/>
    </source>
</evidence>
<dbReference type="SUPFAM" id="SSF52743">
    <property type="entry name" value="Subtilisin-like"/>
    <property type="match status" value="1"/>
</dbReference>
<dbReference type="STRING" id="290397.Adeh_0234"/>